<sequence length="57" mass="6631">MAGFHCTLFGRYSLLCGVFSHTFASYHSRFSLFHGVYYTSKSCSCDWLLKEIVMEHQ</sequence>
<dbReference type="AlphaFoldDB" id="A0A9Q0SQV1"/>
<accession>A0A9Q0SQV1</accession>
<keyword evidence="2" id="KW-1185">Reference proteome</keyword>
<gene>
    <name evidence="1" type="ORF">OIU79_015893</name>
</gene>
<reference evidence="1" key="2">
    <citation type="journal article" date="2023" name="Int. J. Mol. Sci.">
        <title>De Novo Assembly and Annotation of 11 Diverse Shrub Willow (Salix) Genomes Reveals Novel Gene Organization in Sex-Linked Regions.</title>
        <authorList>
            <person name="Hyden B."/>
            <person name="Feng K."/>
            <person name="Yates T.B."/>
            <person name="Jawdy S."/>
            <person name="Cereghino C."/>
            <person name="Smart L.B."/>
            <person name="Muchero W."/>
        </authorList>
    </citation>
    <scope>NUCLEOTIDE SEQUENCE</scope>
    <source>
        <tissue evidence="1">Shoot tip</tissue>
    </source>
</reference>
<organism evidence="1 2">
    <name type="scientific">Salix purpurea</name>
    <name type="common">Purple osier willow</name>
    <dbReference type="NCBI Taxonomy" id="77065"/>
    <lineage>
        <taxon>Eukaryota</taxon>
        <taxon>Viridiplantae</taxon>
        <taxon>Streptophyta</taxon>
        <taxon>Embryophyta</taxon>
        <taxon>Tracheophyta</taxon>
        <taxon>Spermatophyta</taxon>
        <taxon>Magnoliopsida</taxon>
        <taxon>eudicotyledons</taxon>
        <taxon>Gunneridae</taxon>
        <taxon>Pentapetalae</taxon>
        <taxon>rosids</taxon>
        <taxon>fabids</taxon>
        <taxon>Malpighiales</taxon>
        <taxon>Salicaceae</taxon>
        <taxon>Saliceae</taxon>
        <taxon>Salix</taxon>
    </lineage>
</organism>
<proteinExistence type="predicted"/>
<dbReference type="EMBL" id="JAPFFK010000019">
    <property type="protein sequence ID" value="KAJ6685980.1"/>
    <property type="molecule type" value="Genomic_DNA"/>
</dbReference>
<dbReference type="Proteomes" id="UP001151532">
    <property type="component" value="Chromosome 2"/>
</dbReference>
<evidence type="ECO:0000313" key="1">
    <source>
        <dbReference type="EMBL" id="KAJ6685980.1"/>
    </source>
</evidence>
<reference evidence="1" key="1">
    <citation type="submission" date="2022-11" db="EMBL/GenBank/DDBJ databases">
        <authorList>
            <person name="Hyden B.L."/>
            <person name="Feng K."/>
            <person name="Yates T."/>
            <person name="Jawdy S."/>
            <person name="Smart L.B."/>
            <person name="Muchero W."/>
        </authorList>
    </citation>
    <scope>NUCLEOTIDE SEQUENCE</scope>
    <source>
        <tissue evidence="1">Shoot tip</tissue>
    </source>
</reference>
<name>A0A9Q0SQV1_SALPP</name>
<evidence type="ECO:0000313" key="2">
    <source>
        <dbReference type="Proteomes" id="UP001151532"/>
    </source>
</evidence>
<protein>
    <submittedName>
        <fullName evidence="1">Uncharacterized protein</fullName>
    </submittedName>
</protein>
<comment type="caution">
    <text evidence="1">The sequence shown here is derived from an EMBL/GenBank/DDBJ whole genome shotgun (WGS) entry which is preliminary data.</text>
</comment>